<dbReference type="Proteomes" id="UP000291084">
    <property type="component" value="Chromosome 9"/>
</dbReference>
<gene>
    <name evidence="1" type="primary">Vigan.09G136300</name>
    <name evidence="1" type="ORF">VIGAN_09136300</name>
</gene>
<protein>
    <submittedName>
        <fullName evidence="1">Uncharacterized protein</fullName>
    </submittedName>
</protein>
<proteinExistence type="predicted"/>
<organism evidence="1 2">
    <name type="scientific">Vigna angularis var. angularis</name>
    <dbReference type="NCBI Taxonomy" id="157739"/>
    <lineage>
        <taxon>Eukaryota</taxon>
        <taxon>Viridiplantae</taxon>
        <taxon>Streptophyta</taxon>
        <taxon>Embryophyta</taxon>
        <taxon>Tracheophyta</taxon>
        <taxon>Spermatophyta</taxon>
        <taxon>Magnoliopsida</taxon>
        <taxon>eudicotyledons</taxon>
        <taxon>Gunneridae</taxon>
        <taxon>Pentapetalae</taxon>
        <taxon>rosids</taxon>
        <taxon>fabids</taxon>
        <taxon>Fabales</taxon>
        <taxon>Fabaceae</taxon>
        <taxon>Papilionoideae</taxon>
        <taxon>50 kb inversion clade</taxon>
        <taxon>NPAAA clade</taxon>
        <taxon>indigoferoid/millettioid clade</taxon>
        <taxon>Phaseoleae</taxon>
        <taxon>Vigna</taxon>
    </lineage>
</organism>
<sequence length="132" mass="14948">MARVLLLLQKYETTKASSSLPFSHTRHFRTSPWSHIFTSAPPLPKVAYSIFFLKDTAGRSPLFIYAPNRDNHGILEKLHRHHRVAATRYPQRRLPSVSILLDCVEASSSVFNACPSMVNIVSHCLVMPLPPR</sequence>
<keyword evidence="2" id="KW-1185">Reference proteome</keyword>
<reference evidence="1 2" key="1">
    <citation type="journal article" date="2015" name="Sci. Rep.">
        <title>The power of single molecule real-time sequencing technology in the de novo assembly of a eukaryotic genome.</title>
        <authorList>
            <person name="Sakai H."/>
            <person name="Naito K."/>
            <person name="Ogiso-Tanaka E."/>
            <person name="Takahashi Y."/>
            <person name="Iseki K."/>
            <person name="Muto C."/>
            <person name="Satou K."/>
            <person name="Teruya K."/>
            <person name="Shiroma A."/>
            <person name="Shimoji M."/>
            <person name="Hirano T."/>
            <person name="Itoh T."/>
            <person name="Kaga A."/>
            <person name="Tomooka N."/>
        </authorList>
    </citation>
    <scope>NUCLEOTIDE SEQUENCE [LARGE SCALE GENOMIC DNA]</scope>
    <source>
        <strain evidence="2">cv. Shumari</strain>
    </source>
</reference>
<evidence type="ECO:0000313" key="1">
    <source>
        <dbReference type="EMBL" id="BAT97805.1"/>
    </source>
</evidence>
<evidence type="ECO:0000313" key="2">
    <source>
        <dbReference type="Proteomes" id="UP000291084"/>
    </source>
</evidence>
<dbReference type="AlphaFoldDB" id="A0A0S3SY70"/>
<name>A0A0S3SY70_PHAAN</name>
<accession>A0A0S3SY70</accession>
<dbReference type="EMBL" id="AP015042">
    <property type="protein sequence ID" value="BAT97805.1"/>
    <property type="molecule type" value="Genomic_DNA"/>
</dbReference>